<organism evidence="2 3">
    <name type="scientific">Rhodopirellula maiorica SM1</name>
    <dbReference type="NCBI Taxonomy" id="1265738"/>
    <lineage>
        <taxon>Bacteria</taxon>
        <taxon>Pseudomonadati</taxon>
        <taxon>Planctomycetota</taxon>
        <taxon>Planctomycetia</taxon>
        <taxon>Pirellulales</taxon>
        <taxon>Pirellulaceae</taxon>
        <taxon>Novipirellula</taxon>
    </lineage>
</organism>
<dbReference type="EMBL" id="ANOG01000157">
    <property type="protein sequence ID" value="EMI22052.1"/>
    <property type="molecule type" value="Genomic_DNA"/>
</dbReference>
<proteinExistence type="predicted"/>
<protein>
    <submittedName>
        <fullName evidence="2">Uncharacterized protein</fullName>
    </submittedName>
</protein>
<keyword evidence="3" id="KW-1185">Reference proteome</keyword>
<sequence length="43" mass="4616">MAFSLGCSEQEAAPVSTGLDQSAIEEYQAQSEGDGYDNYVEPK</sequence>
<accession>M5S338</accession>
<dbReference type="Proteomes" id="UP000011991">
    <property type="component" value="Unassembled WGS sequence"/>
</dbReference>
<evidence type="ECO:0000313" key="2">
    <source>
        <dbReference type="EMBL" id="EMI22052.1"/>
    </source>
</evidence>
<dbReference type="PATRIC" id="fig|1265738.3.peg.1029"/>
<comment type="caution">
    <text evidence="2">The sequence shown here is derived from an EMBL/GenBank/DDBJ whole genome shotgun (WGS) entry which is preliminary data.</text>
</comment>
<dbReference type="RefSeq" id="WP_008692346.1">
    <property type="nucleotide sequence ID" value="NZ_ANOG01000157.1"/>
</dbReference>
<gene>
    <name evidence="2" type="ORF">RMSM_01034</name>
</gene>
<dbReference type="AlphaFoldDB" id="M5S338"/>
<feature type="region of interest" description="Disordered" evidence="1">
    <location>
        <begin position="1"/>
        <end position="20"/>
    </location>
</feature>
<reference evidence="2 3" key="1">
    <citation type="journal article" date="2013" name="Mar. Genomics">
        <title>Expression of sulfatases in Rhodopirellula baltica and the diversity of sulfatases in the genus Rhodopirellula.</title>
        <authorList>
            <person name="Wegner C.E."/>
            <person name="Richter-Heitmann T."/>
            <person name="Klindworth A."/>
            <person name="Klockow C."/>
            <person name="Richter M."/>
            <person name="Achstetter T."/>
            <person name="Glockner F.O."/>
            <person name="Harder J."/>
        </authorList>
    </citation>
    <scope>NUCLEOTIDE SEQUENCE [LARGE SCALE GENOMIC DNA]</scope>
    <source>
        <strain evidence="2 3">SM1</strain>
    </source>
</reference>
<name>M5S338_9BACT</name>
<evidence type="ECO:0000313" key="3">
    <source>
        <dbReference type="Proteomes" id="UP000011991"/>
    </source>
</evidence>
<evidence type="ECO:0000256" key="1">
    <source>
        <dbReference type="SAM" id="MobiDB-lite"/>
    </source>
</evidence>